<evidence type="ECO:0000313" key="15">
    <source>
        <dbReference type="Proteomes" id="UP000171701"/>
    </source>
</evidence>
<dbReference type="GO" id="GO:0019031">
    <property type="term" value="C:viral envelope"/>
    <property type="evidence" value="ECO:0007669"/>
    <property type="project" value="UniProtKB-KW"/>
</dbReference>
<evidence type="ECO:0000256" key="2">
    <source>
        <dbReference type="ARBA" id="ARBA00022562"/>
    </source>
</evidence>
<evidence type="ECO:0000256" key="11">
    <source>
        <dbReference type="ARBA" id="ARBA00023157"/>
    </source>
</evidence>
<evidence type="ECO:0000256" key="4">
    <source>
        <dbReference type="ARBA" id="ARBA00022812"/>
    </source>
</evidence>
<keyword evidence="8 13" id="KW-1133">Transmembrane helix</keyword>
<protein>
    <submittedName>
        <fullName evidence="14">UL100</fullName>
    </submittedName>
</protein>
<name>A0A0F7G9A4_9BETA</name>
<evidence type="ECO:0000256" key="12">
    <source>
        <dbReference type="ARBA" id="ARBA00023180"/>
    </source>
</evidence>
<keyword evidence="4" id="KW-1040">Host Golgi apparatus</keyword>
<dbReference type="InterPro" id="IPR000785">
    <property type="entry name" value="Herpes_glycop_M"/>
</dbReference>
<feature type="transmembrane region" description="Helical" evidence="13">
    <location>
        <begin position="238"/>
        <end position="260"/>
    </location>
</feature>
<dbReference type="Pfam" id="PF01528">
    <property type="entry name" value="Herpes_glycop"/>
    <property type="match status" value="1"/>
</dbReference>
<evidence type="ECO:0000256" key="1">
    <source>
        <dbReference type="ARBA" id="ARBA00003017"/>
    </source>
</evidence>
<keyword evidence="9" id="KW-1039">Host endosome</keyword>
<feature type="transmembrane region" description="Helical" evidence="13">
    <location>
        <begin position="78"/>
        <end position="98"/>
    </location>
</feature>
<evidence type="ECO:0000313" key="14">
    <source>
        <dbReference type="EMBL" id="AKG51587.1"/>
    </source>
</evidence>
<sequence>MAPSKVDSVNSRIWGISVFLAFLTFANICGHTTMMNVPGVGYPCSYYNVVDHTETNLSLYNVMHLFTPMLYMDAVQTILYVIFSMLVFLCVIIYYVCCWLKITYRKEEGLSLNQRTRDIAYMGDSMSIFVFILVMDTYELMTLAMTFRLPSVIAFMTCVHFFCLTIFNINMVTNYQSYRNSLFQLQRIHPMLQGTVQYRTIIVNLVQMLLGFNTAVIAMSLCLGFGNNFFVQTGHMVIAVFFVYAFIVIIYFLMLEVVFWRYVKVQFGYHAGTFFGLCGMIYPIIKYDLAYTPDYTSQVATAFALCFIIWAGFTACRCIRYFRARHTIKYKSLTTSEEISSLKDGLVTSDADDTDEMA</sequence>
<evidence type="ECO:0000256" key="10">
    <source>
        <dbReference type="ARBA" id="ARBA00023136"/>
    </source>
</evidence>
<evidence type="ECO:0000256" key="13">
    <source>
        <dbReference type="SAM" id="Phobius"/>
    </source>
</evidence>
<keyword evidence="7" id="KW-0261">Viral envelope protein</keyword>
<reference evidence="14 15" key="1">
    <citation type="journal article" date="2001" name="Arch. Virol.">
        <title>Isolation and characterization of an endogenous cytomegalovirus (BaCMV) from baboons.</title>
        <authorList>
            <person name="Blewett E.L."/>
            <person name="White G."/>
            <person name="Saliki J.T."/>
            <person name="Eberle R."/>
        </authorList>
    </citation>
    <scope>NUCLEOTIDE SEQUENCE [LARGE SCALE GENOMIC DNA]</scope>
    <source>
        <strain evidence="14">OCOM4-52</strain>
    </source>
</reference>
<dbReference type="Proteomes" id="UP000171701">
    <property type="component" value="Segment"/>
</dbReference>
<proteinExistence type="inferred from homology"/>
<feature type="transmembrane region" description="Helical" evidence="13">
    <location>
        <begin position="147"/>
        <end position="169"/>
    </location>
</feature>
<evidence type="ECO:0000256" key="5">
    <source>
        <dbReference type="ARBA" id="ARBA00022844"/>
    </source>
</evidence>
<accession>A0A0F7G9A4</accession>
<evidence type="ECO:0000256" key="3">
    <source>
        <dbReference type="ARBA" id="ARBA00022692"/>
    </source>
</evidence>
<dbReference type="HAMAP" id="MF_04035">
    <property type="entry name" value="HSV_GM"/>
    <property type="match status" value="1"/>
</dbReference>
<evidence type="ECO:0000256" key="7">
    <source>
        <dbReference type="ARBA" id="ARBA00022879"/>
    </source>
</evidence>
<keyword evidence="2" id="KW-1048">Host nucleus</keyword>
<evidence type="ECO:0000256" key="6">
    <source>
        <dbReference type="ARBA" id="ARBA00022870"/>
    </source>
</evidence>
<keyword evidence="15" id="KW-1185">Reference proteome</keyword>
<feature type="transmembrane region" description="Helical" evidence="13">
    <location>
        <begin position="201"/>
        <end position="226"/>
    </location>
</feature>
<keyword evidence="6" id="KW-1043">Host membrane</keyword>
<keyword evidence="11" id="KW-1015">Disulfide bond</keyword>
<evidence type="ECO:0000256" key="8">
    <source>
        <dbReference type="ARBA" id="ARBA00022989"/>
    </source>
</evidence>
<evidence type="ECO:0000256" key="9">
    <source>
        <dbReference type="ARBA" id="ARBA00023046"/>
    </source>
</evidence>
<keyword evidence="3 13" id="KW-0812">Transmembrane</keyword>
<keyword evidence="5" id="KW-0946">Virion</keyword>
<dbReference type="PRINTS" id="PR00333">
    <property type="entry name" value="HSVINTEGRLMP"/>
</dbReference>
<feature type="transmembrane region" description="Helical" evidence="13">
    <location>
        <begin position="297"/>
        <end position="319"/>
    </location>
</feature>
<keyword evidence="12" id="KW-0325">Glycoprotein</keyword>
<feature type="transmembrane region" description="Helical" evidence="13">
    <location>
        <begin position="267"/>
        <end position="285"/>
    </location>
</feature>
<dbReference type="EMBL" id="KR351281">
    <property type="protein sequence ID" value="AKG51587.1"/>
    <property type="molecule type" value="Genomic_DNA"/>
</dbReference>
<dbReference type="OrthoDB" id="7915at10239"/>
<organism evidence="14 15">
    <name type="scientific">Papiine betaherpesvirus 4</name>
    <dbReference type="NCBI Taxonomy" id="2560624"/>
    <lineage>
        <taxon>Viruses</taxon>
        <taxon>Duplodnaviria</taxon>
        <taxon>Heunggongvirae</taxon>
        <taxon>Peploviricota</taxon>
        <taxon>Herviviricetes</taxon>
        <taxon>Herpesvirales</taxon>
        <taxon>Orthoherpesviridae</taxon>
        <taxon>Betaherpesvirinae</taxon>
        <taxon>Cytomegalovirus</taxon>
        <taxon>Cytomegalovirus papiinebeta4</taxon>
    </lineage>
</organism>
<keyword evidence="10 13" id="KW-0472">Membrane</keyword>
<feature type="transmembrane region" description="Helical" evidence="13">
    <location>
        <begin position="12"/>
        <end position="33"/>
    </location>
</feature>
<comment type="function">
    <text evidence="1">Envelope glycoprotein important for virion assembly and egress. Plays a role in the correct incorporation of gH-gL into virion membrane. Directs the glycoprotein N (gN) to the host trans-Golgi network.</text>
</comment>
<dbReference type="KEGG" id="vg:24284840"/>
<reference evidence="14 15" key="2">
    <citation type="journal article" date="2015" name="Genome Announc.">
        <title>Complete Genome Sequences of Mandrillus leucophaeus and Papio ursinus Cytomegaloviruses.</title>
        <authorList>
            <person name="Blewett E.L."/>
            <person name="Sherrod C.J."/>
            <person name="Texier J.R."/>
            <person name="Conrad T.M."/>
            <person name="Dittmer D.P."/>
        </authorList>
    </citation>
    <scope>NUCLEOTIDE SEQUENCE [LARGE SCALE GENOMIC DNA]</scope>
    <source>
        <strain evidence="14">OCOM4-52</strain>
    </source>
</reference>